<sequence>MAMRKRLLTGLSLFSQNYIRTNNK</sequence>
<protein>
    <submittedName>
        <fullName evidence="1">Uncharacterized protein</fullName>
    </submittedName>
</protein>
<reference evidence="1" key="2">
    <citation type="journal article" date="2015" name="Fish Shellfish Immunol.">
        <title>Early steps in the European eel (Anguilla anguilla)-Vibrio vulnificus interaction in the gills: Role of the RtxA13 toxin.</title>
        <authorList>
            <person name="Callol A."/>
            <person name="Pajuelo D."/>
            <person name="Ebbesson L."/>
            <person name="Teles M."/>
            <person name="MacKenzie S."/>
            <person name="Amaro C."/>
        </authorList>
    </citation>
    <scope>NUCLEOTIDE SEQUENCE</scope>
</reference>
<dbReference type="AlphaFoldDB" id="A0A0E9QJ17"/>
<dbReference type="EMBL" id="GBXM01092075">
    <property type="protein sequence ID" value="JAH16502.1"/>
    <property type="molecule type" value="Transcribed_RNA"/>
</dbReference>
<reference evidence="1" key="1">
    <citation type="submission" date="2014-11" db="EMBL/GenBank/DDBJ databases">
        <authorList>
            <person name="Amaro Gonzalez C."/>
        </authorList>
    </citation>
    <scope>NUCLEOTIDE SEQUENCE</scope>
</reference>
<evidence type="ECO:0000313" key="1">
    <source>
        <dbReference type="EMBL" id="JAH16502.1"/>
    </source>
</evidence>
<organism evidence="1">
    <name type="scientific">Anguilla anguilla</name>
    <name type="common">European freshwater eel</name>
    <name type="synonym">Muraena anguilla</name>
    <dbReference type="NCBI Taxonomy" id="7936"/>
    <lineage>
        <taxon>Eukaryota</taxon>
        <taxon>Metazoa</taxon>
        <taxon>Chordata</taxon>
        <taxon>Craniata</taxon>
        <taxon>Vertebrata</taxon>
        <taxon>Euteleostomi</taxon>
        <taxon>Actinopterygii</taxon>
        <taxon>Neopterygii</taxon>
        <taxon>Teleostei</taxon>
        <taxon>Anguilliformes</taxon>
        <taxon>Anguillidae</taxon>
        <taxon>Anguilla</taxon>
    </lineage>
</organism>
<proteinExistence type="predicted"/>
<name>A0A0E9QJ17_ANGAN</name>
<accession>A0A0E9QJ17</accession>